<comment type="subcellular location">
    <subcellularLocation>
        <location evidence="1">Cell membrane</location>
        <topology evidence="1">Multi-pass membrane protein</topology>
    </subcellularLocation>
</comment>
<feature type="transmembrane region" description="Helical" evidence="6">
    <location>
        <begin position="664"/>
        <end position="685"/>
    </location>
</feature>
<dbReference type="PRINTS" id="PR00119">
    <property type="entry name" value="CATATPASE"/>
</dbReference>
<dbReference type="Gene3D" id="3.40.50.1000">
    <property type="entry name" value="HAD superfamily/HAD-like"/>
    <property type="match status" value="1"/>
</dbReference>
<dbReference type="SFLD" id="SFLDS00003">
    <property type="entry name" value="Haloacid_Dehalogenase"/>
    <property type="match status" value="1"/>
</dbReference>
<dbReference type="NCBIfam" id="TIGR01494">
    <property type="entry name" value="ATPase_P-type"/>
    <property type="match status" value="2"/>
</dbReference>
<dbReference type="PANTHER" id="PTHR42861">
    <property type="entry name" value="CALCIUM-TRANSPORTING ATPASE"/>
    <property type="match status" value="1"/>
</dbReference>
<keyword evidence="3" id="KW-1278">Translocase</keyword>
<keyword evidence="4 6" id="KW-1133">Transmembrane helix</keyword>
<keyword evidence="9" id="KW-1185">Reference proteome</keyword>
<dbReference type="OrthoDB" id="9814270at2"/>
<proteinExistence type="predicted"/>
<dbReference type="InterPro" id="IPR023298">
    <property type="entry name" value="ATPase_P-typ_TM_dom_sf"/>
</dbReference>
<feature type="domain" description="P-type ATPase A" evidence="7">
    <location>
        <begin position="100"/>
        <end position="196"/>
    </location>
</feature>
<protein>
    <submittedName>
        <fullName evidence="8">Cation-transporting ATPase E</fullName>
    </submittedName>
</protein>
<dbReference type="InterPro" id="IPR023299">
    <property type="entry name" value="ATPase_P-typ_cyto_dom_N"/>
</dbReference>
<dbReference type="PROSITE" id="PS00154">
    <property type="entry name" value="ATPASE_E1_E2"/>
    <property type="match status" value="1"/>
</dbReference>
<feature type="transmembrane region" description="Helical" evidence="6">
    <location>
        <begin position="697"/>
        <end position="715"/>
    </location>
</feature>
<dbReference type="InterPro" id="IPR036412">
    <property type="entry name" value="HAD-like_sf"/>
</dbReference>
<dbReference type="RefSeq" id="WP_123670150.1">
    <property type="nucleotide sequence ID" value="NZ_RJKE01000001.1"/>
</dbReference>
<dbReference type="InterPro" id="IPR018303">
    <property type="entry name" value="ATPase_P-typ_P_site"/>
</dbReference>
<feature type="transmembrane region" description="Helical" evidence="6">
    <location>
        <begin position="215"/>
        <end position="236"/>
    </location>
</feature>
<dbReference type="SFLD" id="SFLDF00027">
    <property type="entry name" value="p-type_atpase"/>
    <property type="match status" value="1"/>
</dbReference>
<evidence type="ECO:0000256" key="6">
    <source>
        <dbReference type="SAM" id="Phobius"/>
    </source>
</evidence>
<dbReference type="Pfam" id="PF00122">
    <property type="entry name" value="E1-E2_ATPase"/>
    <property type="match status" value="1"/>
</dbReference>
<reference evidence="8 9" key="1">
    <citation type="submission" date="2018-11" db="EMBL/GenBank/DDBJ databases">
        <title>Sequencing the genomes of 1000 actinobacteria strains.</title>
        <authorList>
            <person name="Klenk H.-P."/>
        </authorList>
    </citation>
    <scope>NUCLEOTIDE SEQUENCE [LARGE SCALE GENOMIC DNA]</scope>
    <source>
        <strain evidence="8 9">DSM 44254</strain>
    </source>
</reference>
<dbReference type="GO" id="GO:0016887">
    <property type="term" value="F:ATP hydrolysis activity"/>
    <property type="evidence" value="ECO:0007669"/>
    <property type="project" value="InterPro"/>
</dbReference>
<feature type="transmembrane region" description="Helical" evidence="6">
    <location>
        <begin position="758"/>
        <end position="775"/>
    </location>
</feature>
<dbReference type="SFLD" id="SFLDG00002">
    <property type="entry name" value="C1.7:_P-type_atpase_like"/>
    <property type="match status" value="1"/>
</dbReference>
<dbReference type="GO" id="GO:0005886">
    <property type="term" value="C:plasma membrane"/>
    <property type="evidence" value="ECO:0007669"/>
    <property type="project" value="UniProtKB-SubCell"/>
</dbReference>
<dbReference type="SUPFAM" id="SSF81665">
    <property type="entry name" value="Calcium ATPase, transmembrane domain M"/>
    <property type="match status" value="1"/>
</dbReference>
<feature type="transmembrane region" description="Helical" evidence="6">
    <location>
        <begin position="632"/>
        <end position="652"/>
    </location>
</feature>
<evidence type="ECO:0000313" key="9">
    <source>
        <dbReference type="Proteomes" id="UP000272400"/>
    </source>
</evidence>
<accession>A0A3N1DCV7</accession>
<dbReference type="Gene3D" id="3.40.1110.10">
    <property type="entry name" value="Calcium-transporting ATPase, cytoplasmic domain N"/>
    <property type="match status" value="1"/>
</dbReference>
<dbReference type="SUPFAM" id="SSF56784">
    <property type="entry name" value="HAD-like"/>
    <property type="match status" value="1"/>
</dbReference>
<dbReference type="Pfam" id="PF00702">
    <property type="entry name" value="Hydrolase"/>
    <property type="match status" value="1"/>
</dbReference>
<evidence type="ECO:0000256" key="3">
    <source>
        <dbReference type="ARBA" id="ARBA00022967"/>
    </source>
</evidence>
<feature type="transmembrane region" description="Helical" evidence="6">
    <location>
        <begin position="68"/>
        <end position="86"/>
    </location>
</feature>
<dbReference type="InterPro" id="IPR023214">
    <property type="entry name" value="HAD_sf"/>
</dbReference>
<comment type="caution">
    <text evidence="8">The sequence shown here is derived from an EMBL/GenBank/DDBJ whole genome shotgun (WGS) entry which is preliminary data.</text>
</comment>
<evidence type="ECO:0000259" key="7">
    <source>
        <dbReference type="Pfam" id="PF00122"/>
    </source>
</evidence>
<dbReference type="GO" id="GO:0005524">
    <property type="term" value="F:ATP binding"/>
    <property type="evidence" value="ECO:0007669"/>
    <property type="project" value="InterPro"/>
</dbReference>
<feature type="transmembrane region" description="Helical" evidence="6">
    <location>
        <begin position="722"/>
        <end position="743"/>
    </location>
</feature>
<name>A0A3N1DCV7_9ACTN</name>
<feature type="transmembrane region" description="Helical" evidence="6">
    <location>
        <begin position="248"/>
        <end position="273"/>
    </location>
</feature>
<dbReference type="AlphaFoldDB" id="A0A3N1DCV7"/>
<feature type="transmembrane region" description="Helical" evidence="6">
    <location>
        <begin position="608"/>
        <end position="626"/>
    </location>
</feature>
<dbReference type="InterPro" id="IPR001757">
    <property type="entry name" value="P_typ_ATPase"/>
</dbReference>
<dbReference type="Proteomes" id="UP000272400">
    <property type="component" value="Unassembled WGS sequence"/>
</dbReference>
<keyword evidence="5 6" id="KW-0472">Membrane</keyword>
<evidence type="ECO:0000256" key="4">
    <source>
        <dbReference type="ARBA" id="ARBA00022989"/>
    </source>
</evidence>
<organism evidence="8 9">
    <name type="scientific">Actinocorallia herbida</name>
    <dbReference type="NCBI Taxonomy" id="58109"/>
    <lineage>
        <taxon>Bacteria</taxon>
        <taxon>Bacillati</taxon>
        <taxon>Actinomycetota</taxon>
        <taxon>Actinomycetes</taxon>
        <taxon>Streptosporangiales</taxon>
        <taxon>Thermomonosporaceae</taxon>
        <taxon>Actinocorallia</taxon>
    </lineage>
</organism>
<sequence length="793" mass="83942">MTLAERSATGLTAAEVAERGAAGLVNRVPRRSSRSVGEIARANVLTRFNALIGTLFVLVLVFGDWRDGLFGGIILANTLIGIVQELRAKRTLDRLAVLGEQRVRVVRDGRTTEVAQATVVQDDLVVVRAGDRIVVDGPVVDSRALEVDESLLTGEAEPVAKLPGDEMLSGSFVVAGGGSFVARKVGGEAYAARLVAEASRFKLAKSELQAGINRFLKYVTWLLVPVGVLLTISQFLSTRSLSEAVVGAVAGVVTMVPEGLVLMTSIAFAVGVVRLGRRRCLVQELPAIEGLARVDVLCLDKTGTLTEPGMDLEEVVPLKAGLPVDRALRALVAADPSPNPTLTAIAASLPDESGAPWEAGEIVPFSSARKWSGTSFGEHGDWVLGAPDVLLAPGSAALKEAGRLGATGRRILALVHGPEGRLADLARDSAVFAESAALEPAALIVLGQRIRPEAKGALAYFAREGVAVKVLSGDDPVSVGAIAASLGVPGADRPYDAREITETDIQDVLEKHTVFGRVSPQQKRAMVRALQARGHTVAMTGDGVNDVLALKDADLGVAMGSGSGATRAVAKVVLLDDSFATLPHVVAEGRRVLGNIERVANLFLTKTVYSILLSVLVGVVGVRFPFLPRHLTLISALTIGIPAFVLALAPNLERARPGFVPRVLRFAVPAGLALGGATFAGYLLAIDDPSTEFAQDSTTATFALFLLSLWVLALIARPYTWWRVALVVTMGTAFLVVLAVPGLREFFALQHQNAHNDAIALLIAVVAGLLLSHALRRDWYDLALNYLRRLTRR</sequence>
<dbReference type="InterPro" id="IPR059000">
    <property type="entry name" value="ATPase_P-type_domA"/>
</dbReference>
<dbReference type="InterPro" id="IPR044492">
    <property type="entry name" value="P_typ_ATPase_HD_dom"/>
</dbReference>
<keyword evidence="2 6" id="KW-0812">Transmembrane</keyword>
<gene>
    <name evidence="8" type="ORF">EDD29_9059</name>
</gene>
<evidence type="ECO:0000256" key="5">
    <source>
        <dbReference type="ARBA" id="ARBA00023136"/>
    </source>
</evidence>
<dbReference type="InterPro" id="IPR008250">
    <property type="entry name" value="ATPase_P-typ_transduc_dom_A_sf"/>
</dbReference>
<dbReference type="EMBL" id="RJKE01000001">
    <property type="protein sequence ID" value="ROO91306.1"/>
    <property type="molecule type" value="Genomic_DNA"/>
</dbReference>
<dbReference type="Gene3D" id="2.70.150.10">
    <property type="entry name" value="Calcium-transporting ATPase, cytoplasmic transduction domain A"/>
    <property type="match status" value="1"/>
</dbReference>
<evidence type="ECO:0000256" key="1">
    <source>
        <dbReference type="ARBA" id="ARBA00004651"/>
    </source>
</evidence>
<dbReference type="SUPFAM" id="SSF81653">
    <property type="entry name" value="Calcium ATPase, transduction domain A"/>
    <property type="match status" value="1"/>
</dbReference>
<evidence type="ECO:0000256" key="2">
    <source>
        <dbReference type="ARBA" id="ARBA00022692"/>
    </source>
</evidence>
<evidence type="ECO:0000313" key="8">
    <source>
        <dbReference type="EMBL" id="ROO91306.1"/>
    </source>
</evidence>
<dbReference type="Gene3D" id="1.20.1110.10">
    <property type="entry name" value="Calcium-transporting ATPase, transmembrane domain"/>
    <property type="match status" value="1"/>
</dbReference>
<feature type="transmembrane region" description="Helical" evidence="6">
    <location>
        <begin position="44"/>
        <end position="62"/>
    </location>
</feature>